<dbReference type="PANTHER" id="PTHR47234">
    <property type="match status" value="1"/>
</dbReference>
<dbReference type="Pfam" id="PF07715">
    <property type="entry name" value="Plug"/>
    <property type="match status" value="1"/>
</dbReference>
<keyword evidence="6 11" id="KW-0798">TonB box</keyword>
<feature type="domain" description="TonB-dependent receptor-like beta-barrel" evidence="14">
    <location>
        <begin position="336"/>
        <end position="839"/>
    </location>
</feature>
<evidence type="ECO:0000256" key="13">
    <source>
        <dbReference type="SAM" id="SignalP"/>
    </source>
</evidence>
<keyword evidence="5 10" id="KW-0812">Transmembrane</keyword>
<evidence type="ECO:0000256" key="9">
    <source>
        <dbReference type="ARBA" id="ARBA00023237"/>
    </source>
</evidence>
<dbReference type="AlphaFoldDB" id="A0A918P1W1"/>
<evidence type="ECO:0000259" key="15">
    <source>
        <dbReference type="Pfam" id="PF07715"/>
    </source>
</evidence>
<dbReference type="Gene3D" id="2.170.130.10">
    <property type="entry name" value="TonB-dependent receptor, plug domain"/>
    <property type="match status" value="1"/>
</dbReference>
<dbReference type="Gene3D" id="2.40.170.20">
    <property type="entry name" value="TonB-dependent receptor, beta-barrel domain"/>
    <property type="match status" value="1"/>
</dbReference>
<reference evidence="16" key="2">
    <citation type="submission" date="2020-09" db="EMBL/GenBank/DDBJ databases">
        <authorList>
            <person name="Sun Q."/>
            <person name="Kim S."/>
        </authorList>
    </citation>
    <scope>NUCLEOTIDE SEQUENCE</scope>
    <source>
        <strain evidence="16">KCTC 32182</strain>
    </source>
</reference>
<dbReference type="PROSITE" id="PS52016">
    <property type="entry name" value="TONB_DEPENDENT_REC_3"/>
    <property type="match status" value="1"/>
</dbReference>
<dbReference type="GO" id="GO:0009279">
    <property type="term" value="C:cell outer membrane"/>
    <property type="evidence" value="ECO:0007669"/>
    <property type="project" value="UniProtKB-SubCell"/>
</dbReference>
<dbReference type="EMBL" id="BMYX01000005">
    <property type="protein sequence ID" value="GGY10761.1"/>
    <property type="molecule type" value="Genomic_DNA"/>
</dbReference>
<evidence type="ECO:0000313" key="17">
    <source>
        <dbReference type="Proteomes" id="UP000645257"/>
    </source>
</evidence>
<keyword evidence="4 10" id="KW-1134">Transmembrane beta strand</keyword>
<evidence type="ECO:0000256" key="4">
    <source>
        <dbReference type="ARBA" id="ARBA00022452"/>
    </source>
</evidence>
<evidence type="ECO:0000256" key="1">
    <source>
        <dbReference type="ARBA" id="ARBA00004571"/>
    </source>
</evidence>
<dbReference type="SUPFAM" id="SSF56935">
    <property type="entry name" value="Porins"/>
    <property type="match status" value="1"/>
</dbReference>
<keyword evidence="8 16" id="KW-0675">Receptor</keyword>
<comment type="similarity">
    <text evidence="2 10 11">Belongs to the TonB-dependent receptor family.</text>
</comment>
<evidence type="ECO:0000256" key="6">
    <source>
        <dbReference type="ARBA" id="ARBA00023077"/>
    </source>
</evidence>
<evidence type="ECO:0000256" key="5">
    <source>
        <dbReference type="ARBA" id="ARBA00022692"/>
    </source>
</evidence>
<evidence type="ECO:0000256" key="7">
    <source>
        <dbReference type="ARBA" id="ARBA00023136"/>
    </source>
</evidence>
<evidence type="ECO:0000313" key="16">
    <source>
        <dbReference type="EMBL" id="GGY10761.1"/>
    </source>
</evidence>
<dbReference type="InterPro" id="IPR012910">
    <property type="entry name" value="Plug_dom"/>
</dbReference>
<feature type="chain" id="PRO_5038031047" evidence="13">
    <location>
        <begin position="24"/>
        <end position="876"/>
    </location>
</feature>
<keyword evidence="13" id="KW-0732">Signal</keyword>
<dbReference type="InterPro" id="IPR037066">
    <property type="entry name" value="Plug_dom_sf"/>
</dbReference>
<feature type="region of interest" description="Disordered" evidence="12">
    <location>
        <begin position="225"/>
        <end position="244"/>
    </location>
</feature>
<gene>
    <name evidence="16" type="primary">btuB</name>
    <name evidence="16" type="ORF">GCM10011289_11930</name>
</gene>
<dbReference type="InterPro" id="IPR039426">
    <property type="entry name" value="TonB-dep_rcpt-like"/>
</dbReference>
<dbReference type="Proteomes" id="UP000645257">
    <property type="component" value="Unassembled WGS sequence"/>
</dbReference>
<protein>
    <submittedName>
        <fullName evidence="16">TonB-dependent receptor</fullName>
    </submittedName>
</protein>
<dbReference type="CDD" id="cd01347">
    <property type="entry name" value="ligand_gated_channel"/>
    <property type="match status" value="1"/>
</dbReference>
<evidence type="ECO:0000256" key="8">
    <source>
        <dbReference type="ARBA" id="ARBA00023170"/>
    </source>
</evidence>
<dbReference type="Pfam" id="PF00593">
    <property type="entry name" value="TonB_dep_Rec_b-barrel"/>
    <property type="match status" value="1"/>
</dbReference>
<keyword evidence="17" id="KW-1185">Reference proteome</keyword>
<organism evidence="16 17">
    <name type="scientific">Paludibacterium paludis</name>
    <dbReference type="NCBI Taxonomy" id="1225769"/>
    <lineage>
        <taxon>Bacteria</taxon>
        <taxon>Pseudomonadati</taxon>
        <taxon>Pseudomonadota</taxon>
        <taxon>Betaproteobacteria</taxon>
        <taxon>Neisseriales</taxon>
        <taxon>Chromobacteriaceae</taxon>
        <taxon>Paludibacterium</taxon>
    </lineage>
</organism>
<comment type="subcellular location">
    <subcellularLocation>
        <location evidence="1 10">Cell outer membrane</location>
        <topology evidence="1 10">Multi-pass membrane protein</topology>
    </subcellularLocation>
</comment>
<feature type="domain" description="TonB-dependent receptor plug" evidence="15">
    <location>
        <begin position="47"/>
        <end position="163"/>
    </location>
</feature>
<reference evidence="16" key="1">
    <citation type="journal article" date="2014" name="Int. J. Syst. Evol. Microbiol.">
        <title>Complete genome sequence of Corynebacterium casei LMG S-19264T (=DSM 44701T), isolated from a smear-ripened cheese.</title>
        <authorList>
            <consortium name="US DOE Joint Genome Institute (JGI-PGF)"/>
            <person name="Walter F."/>
            <person name="Albersmeier A."/>
            <person name="Kalinowski J."/>
            <person name="Ruckert C."/>
        </authorList>
    </citation>
    <scope>NUCLEOTIDE SEQUENCE</scope>
    <source>
        <strain evidence="16">KCTC 32182</strain>
    </source>
</reference>
<comment type="caution">
    <text evidence="16">The sequence shown here is derived from an EMBL/GenBank/DDBJ whole genome shotgun (WGS) entry which is preliminary data.</text>
</comment>
<name>A0A918P1W1_9NEIS</name>
<keyword evidence="7 10" id="KW-0472">Membrane</keyword>
<proteinExistence type="inferred from homology"/>
<dbReference type="InterPro" id="IPR000531">
    <property type="entry name" value="Beta-barrel_TonB"/>
</dbReference>
<evidence type="ECO:0000256" key="2">
    <source>
        <dbReference type="ARBA" id="ARBA00009810"/>
    </source>
</evidence>
<evidence type="ECO:0000259" key="14">
    <source>
        <dbReference type="Pfam" id="PF00593"/>
    </source>
</evidence>
<keyword evidence="9 10" id="KW-0998">Cell outer membrane</keyword>
<evidence type="ECO:0000256" key="11">
    <source>
        <dbReference type="RuleBase" id="RU003357"/>
    </source>
</evidence>
<dbReference type="InterPro" id="IPR036942">
    <property type="entry name" value="Beta-barrel_TonB_sf"/>
</dbReference>
<evidence type="ECO:0000256" key="12">
    <source>
        <dbReference type="SAM" id="MobiDB-lite"/>
    </source>
</evidence>
<keyword evidence="3 10" id="KW-0813">Transport</keyword>
<dbReference type="PANTHER" id="PTHR47234:SF2">
    <property type="entry name" value="TONB-DEPENDENT RECEPTOR"/>
    <property type="match status" value="1"/>
</dbReference>
<evidence type="ECO:0000256" key="10">
    <source>
        <dbReference type="PROSITE-ProRule" id="PRU01360"/>
    </source>
</evidence>
<dbReference type="RefSeq" id="WP_189532257.1">
    <property type="nucleotide sequence ID" value="NZ_BMYX01000005.1"/>
</dbReference>
<evidence type="ECO:0000256" key="3">
    <source>
        <dbReference type="ARBA" id="ARBA00022448"/>
    </source>
</evidence>
<sequence length="876" mass="96129">MKLKHLAYAIASIGMAGISMAHAADPVKTEQLERVTVTGSNIKRINREGPTAVEIIKKGDIEKTGATTVVELLEKLPSVTSSFNGSESASFAKGGASAALRGMSEKYTLVLLNGRRLANYGFANNATNTFVDLNSLPLSAIESVEILRDGASAIYGSDAVAGVINFKTKRNYQGIEGSSRIGAYQRGDGGSFSGNLTAGFGSLDEDGHNLLLSLDVYHREPTLSDKHDATRTGDHRRFNGADERSTTYAGGGYRNYSSGGKNLPNPICRGSIETDERGDAFCYTDRSSQLAPRQDRLGIAAIYTKKLNAQNELFAEFGYYRNETTYGRGAPFFESMVMQTAGSTNPALATLPGFAPGNQLVFNRSVQEAGPQTEKVTSDTYRFVAGFRGTLGNWDIDTAININENRIKDEVNNQLLKDMAKTQLQNGVLGQGGYDPFTLNNPSSVVKSMLTNTRRTATSKLQAVDFKMANSELVALPAGNLGFAWGTQVSHESMEDTPDRLVQAKNISNQGGSASSGSRTVASIYGEFSIPVLKKLEVQVAARADHYSDFGNTVNPKLAFSWRPWDSVLVRGSATTSFKAPTLPEMYAHTQAYVTVADWKRCIPLGYGKGQCVYQPKYYMEGNPNLQAEKANNYSLGIVLQPTKELAVSLDWYQILQRGTIQPQDAQYTLNNEDNRYAANIGRDPRNPALEAQYPGLDRGRINSITAPFQNIGRTQTDGIDFAMTYELSMGAYGKLKFSEAYNQILTFKQSTIPNSSVLSRLDSLMAPKWRNHLRTSYQNGGSEYALTARSYSRVRNIVDPTDMEHYDGSYVPSYTVWDLDMTFKPIKDLTLNVGVNNVFNKAPIFSNASGKADFVPNQGDYLGRFFYVNARYKFK</sequence>
<accession>A0A918P1W1</accession>
<feature type="signal peptide" evidence="13">
    <location>
        <begin position="1"/>
        <end position="23"/>
    </location>
</feature>